<feature type="active site" description="Proton donor/acceptor" evidence="6">
    <location>
        <position position="272"/>
    </location>
</feature>
<dbReference type="PANTHER" id="PTHR11113">
    <property type="entry name" value="N-ACETYLGLUCOSAMINE-6-PHOSPHATE DEACETYLASE"/>
    <property type="match status" value="1"/>
</dbReference>
<feature type="binding site" evidence="7">
    <location>
        <position position="249"/>
    </location>
    <ligand>
        <name>substrate</name>
    </ligand>
</feature>
<feature type="binding site" evidence="8">
    <location>
        <position position="194"/>
    </location>
    <ligand>
        <name>Zn(2+)</name>
        <dbReference type="ChEBI" id="CHEBI:29105"/>
    </ligand>
</feature>
<dbReference type="Pfam" id="PF01979">
    <property type="entry name" value="Amidohydro_1"/>
    <property type="match status" value="1"/>
</dbReference>
<dbReference type="GO" id="GO:0008448">
    <property type="term" value="F:N-acetylglucosamine-6-phosphate deacetylase activity"/>
    <property type="evidence" value="ECO:0007669"/>
    <property type="project" value="UniProtKB-EC"/>
</dbReference>
<sequence length="374" mass="40230">MTLYYQGARIFHDGIMLHEHSLLVDGGKTVAIIADSDLPTDAAVCCLDGGILSPGFIETQANGGGGYLVNAHCDAEGLAHILAAHRAYGTVAMLPTFICDTQDNYLRGIASIAEASRHVHGILGGHFEGPFIHPEKHGTHDPRLIRAPDDKDFACYEKHAAGLQHSIISLAPERVPAGTVRRIRDLGIRVNAAHTMAAKADMQRAFTEGLGGVTHLYNAMPPLVGREPGVIGSAAELRLYCGIIADGVHVDPFSLAAACKLISKDRLILVTDSMHTIGTDIREFTLPGGVRVFVEKDRLVNEHGSLAGAHVTLLQCVQNAIRYMHLAVEDALGMVITNPARYLDRPDLASITRRGVNDVLWLSDAMQLQALPTT</sequence>
<feature type="binding site" evidence="7">
    <location>
        <position position="139"/>
    </location>
    <ligand>
        <name>substrate</name>
    </ligand>
</feature>
<keyword evidence="11" id="KW-1185">Reference proteome</keyword>
<evidence type="ECO:0000256" key="5">
    <source>
        <dbReference type="PIRNR" id="PIRNR038994"/>
    </source>
</evidence>
<dbReference type="Proteomes" id="UP000254572">
    <property type="component" value="Unassembled WGS sequence"/>
</dbReference>
<dbReference type="OrthoDB" id="9776488at2"/>
<protein>
    <submittedName>
        <fullName evidence="10">N-acetylglucosamine-6-phosphate deacetylase</fullName>
        <ecNumber evidence="10">3.5.1.25</ecNumber>
    </submittedName>
</protein>
<dbReference type="GO" id="GO:0006046">
    <property type="term" value="P:N-acetylglucosamine catabolic process"/>
    <property type="evidence" value="ECO:0007669"/>
    <property type="project" value="TreeGrafter"/>
</dbReference>
<feature type="binding site" evidence="7">
    <location>
        <begin position="306"/>
        <end position="308"/>
    </location>
    <ligand>
        <name>substrate</name>
    </ligand>
</feature>
<dbReference type="EMBL" id="UFUW01000001">
    <property type="protein sequence ID" value="SUX23465.1"/>
    <property type="molecule type" value="Genomic_DNA"/>
</dbReference>
<evidence type="ECO:0000256" key="1">
    <source>
        <dbReference type="ARBA" id="ARBA00010716"/>
    </source>
</evidence>
<keyword evidence="2 8" id="KW-0479">Metal-binding</keyword>
<evidence type="ECO:0000256" key="6">
    <source>
        <dbReference type="PIRSR" id="PIRSR038994-1"/>
    </source>
</evidence>
<dbReference type="SUPFAM" id="SSF51556">
    <property type="entry name" value="Metallo-dependent hydrolases"/>
    <property type="match status" value="1"/>
</dbReference>
<keyword evidence="4 5" id="KW-0119">Carbohydrate metabolism</keyword>
<dbReference type="Gene3D" id="2.30.40.10">
    <property type="entry name" value="Urease, subunit C, domain 1"/>
    <property type="match status" value="1"/>
</dbReference>
<name>A0A381E9T6_9GAMM</name>
<feature type="binding site" evidence="8">
    <location>
        <position position="128"/>
    </location>
    <ligand>
        <name>Zn(2+)</name>
        <dbReference type="ChEBI" id="CHEBI:29105"/>
    </ligand>
</feature>
<comment type="cofactor">
    <cofactor evidence="8">
        <name>a divalent metal cation</name>
        <dbReference type="ChEBI" id="CHEBI:60240"/>
    </cofactor>
    <text evidence="8">Binds 1 divalent metal cation per subunit.</text>
</comment>
<dbReference type="InterPro" id="IPR011059">
    <property type="entry name" value="Metal-dep_hydrolase_composite"/>
</dbReference>
<evidence type="ECO:0000256" key="3">
    <source>
        <dbReference type="ARBA" id="ARBA00022801"/>
    </source>
</evidence>
<evidence type="ECO:0000256" key="8">
    <source>
        <dbReference type="PIRSR" id="PIRSR038994-3"/>
    </source>
</evidence>
<dbReference type="Gene3D" id="3.20.20.140">
    <property type="entry name" value="Metal-dependent hydrolases"/>
    <property type="match status" value="1"/>
</dbReference>
<evidence type="ECO:0000313" key="10">
    <source>
        <dbReference type="EMBL" id="SUX23465.1"/>
    </source>
</evidence>
<gene>
    <name evidence="10" type="primary">nagA</name>
    <name evidence="10" type="ORF">NCTC13294_01529</name>
</gene>
<feature type="binding site" evidence="7">
    <location>
        <position position="226"/>
    </location>
    <ligand>
        <name>substrate</name>
    </ligand>
</feature>
<dbReference type="SUPFAM" id="SSF51338">
    <property type="entry name" value="Composite domain of metallo-dependent hydrolases"/>
    <property type="match status" value="1"/>
</dbReference>
<organism evidence="10 11">
    <name type="scientific">Cardiobacterium valvarum</name>
    <dbReference type="NCBI Taxonomy" id="194702"/>
    <lineage>
        <taxon>Bacteria</taxon>
        <taxon>Pseudomonadati</taxon>
        <taxon>Pseudomonadota</taxon>
        <taxon>Gammaproteobacteria</taxon>
        <taxon>Cardiobacteriales</taxon>
        <taxon>Cardiobacteriaceae</taxon>
        <taxon>Cardiobacterium</taxon>
    </lineage>
</organism>
<evidence type="ECO:0000256" key="2">
    <source>
        <dbReference type="ARBA" id="ARBA00022723"/>
    </source>
</evidence>
<dbReference type="InterPro" id="IPR003764">
    <property type="entry name" value="GlcNAc_6-P_deAcase"/>
</dbReference>
<evidence type="ECO:0000256" key="7">
    <source>
        <dbReference type="PIRSR" id="PIRSR038994-2"/>
    </source>
</evidence>
<dbReference type="EC" id="3.5.1.25" evidence="10"/>
<dbReference type="AlphaFoldDB" id="A0A381E9T6"/>
<feature type="binding site" evidence="8">
    <location>
        <position position="215"/>
    </location>
    <ligand>
        <name>Zn(2+)</name>
        <dbReference type="ChEBI" id="CHEBI:29105"/>
    </ligand>
</feature>
<comment type="similarity">
    <text evidence="1 5">Belongs to the metallo-dependent hydrolases superfamily. NagA family.</text>
</comment>
<evidence type="ECO:0000313" key="11">
    <source>
        <dbReference type="Proteomes" id="UP000254572"/>
    </source>
</evidence>
<dbReference type="GO" id="GO:0046872">
    <property type="term" value="F:metal ion binding"/>
    <property type="evidence" value="ECO:0007669"/>
    <property type="project" value="UniProtKB-KW"/>
</dbReference>
<feature type="domain" description="Amidohydrolase-related" evidence="9">
    <location>
        <begin position="51"/>
        <end position="347"/>
    </location>
</feature>
<dbReference type="NCBIfam" id="TIGR00221">
    <property type="entry name" value="nagA"/>
    <property type="match status" value="1"/>
</dbReference>
<feature type="binding site" evidence="7">
    <location>
        <begin position="218"/>
        <end position="219"/>
    </location>
    <ligand>
        <name>substrate</name>
    </ligand>
</feature>
<reference evidence="10 11" key="1">
    <citation type="submission" date="2018-06" db="EMBL/GenBank/DDBJ databases">
        <authorList>
            <consortium name="Pathogen Informatics"/>
            <person name="Doyle S."/>
        </authorList>
    </citation>
    <scope>NUCLEOTIDE SEQUENCE [LARGE SCALE GENOMIC DNA]</scope>
    <source>
        <strain evidence="10 11">NCTC13294</strain>
    </source>
</reference>
<evidence type="ECO:0000259" key="9">
    <source>
        <dbReference type="Pfam" id="PF01979"/>
    </source>
</evidence>
<dbReference type="InterPro" id="IPR032466">
    <property type="entry name" value="Metal_Hydrolase"/>
</dbReference>
<dbReference type="PIRSF" id="PIRSF038994">
    <property type="entry name" value="NagA"/>
    <property type="match status" value="1"/>
</dbReference>
<evidence type="ECO:0000256" key="4">
    <source>
        <dbReference type="ARBA" id="ARBA00023277"/>
    </source>
</evidence>
<proteinExistence type="inferred from homology"/>
<keyword evidence="3 5" id="KW-0378">Hydrolase</keyword>
<accession>A0A381E9T6</accession>
<dbReference type="PANTHER" id="PTHR11113:SF14">
    <property type="entry name" value="N-ACETYLGLUCOSAMINE-6-PHOSPHATE DEACETYLASE"/>
    <property type="match status" value="1"/>
</dbReference>
<dbReference type="RefSeq" id="WP_115611784.1">
    <property type="nucleotide sequence ID" value="NZ_JBHLZC010000004.1"/>
</dbReference>
<dbReference type="InterPro" id="IPR006680">
    <property type="entry name" value="Amidohydro-rel"/>
</dbReference>